<dbReference type="Pfam" id="PF00902">
    <property type="entry name" value="TatC"/>
    <property type="match status" value="1"/>
</dbReference>
<feature type="transmembrane region" description="Helical" evidence="5">
    <location>
        <begin position="237"/>
        <end position="258"/>
    </location>
</feature>
<evidence type="ECO:0000256" key="5">
    <source>
        <dbReference type="HAMAP-Rule" id="MF_00902"/>
    </source>
</evidence>
<accession>A0A412GU40</accession>
<dbReference type="PRINTS" id="PR01840">
    <property type="entry name" value="TATCFAMILY"/>
</dbReference>
<keyword evidence="5" id="KW-1003">Cell membrane</keyword>
<comment type="subcellular location">
    <subcellularLocation>
        <location evidence="5">Cell membrane</location>
        <topology evidence="5">Multi-pass membrane protein</topology>
    </subcellularLocation>
    <subcellularLocation>
        <location evidence="1">Membrane</location>
        <topology evidence="1">Multi-pass membrane protein</topology>
    </subcellularLocation>
</comment>
<keyword evidence="5" id="KW-0653">Protein transport</keyword>
<sequence length="270" mass="31625">MKEKNESELTFWDHLDELRATLMRIACVVVVLMLLSFFFKDELFHIILMPKNSDFYIYRFFEWIGTSLHIPGLEANDFHVRLINTKLSGQFLMHMNVSFYAGIILASPYILYQLFRFVSPALYENEKRYSTRVIIWGYVLFLLGVLFSYFLIFPFTFRFLALYQVSPEVENTIMLSSYIDTLAMLSLMMGITFEIPILAWLFAKLGFLTDDFMTKYRKHALVISLVIAAIITPTSDVVTLLMVTFPMFVLYEVSIFIVRRTGRKCKSEII</sequence>
<protein>
    <recommendedName>
        <fullName evidence="5">Sec-independent protein translocase protein TatC</fullName>
    </recommendedName>
</protein>
<dbReference type="EMBL" id="QRUU01000013">
    <property type="protein sequence ID" value="RGR98293.1"/>
    <property type="molecule type" value="Genomic_DNA"/>
</dbReference>
<evidence type="ECO:0000256" key="4">
    <source>
        <dbReference type="ARBA" id="ARBA00023136"/>
    </source>
</evidence>
<keyword evidence="5" id="KW-0811">Translocation</keyword>
<dbReference type="PANTHER" id="PTHR30371:SF0">
    <property type="entry name" value="SEC-INDEPENDENT PROTEIN TRANSLOCASE PROTEIN TATC, CHLOROPLASTIC-RELATED"/>
    <property type="match status" value="1"/>
</dbReference>
<evidence type="ECO:0000256" key="3">
    <source>
        <dbReference type="ARBA" id="ARBA00022989"/>
    </source>
</evidence>
<comment type="subunit">
    <text evidence="5">Forms a complex with TatA.</text>
</comment>
<name>A0A412GU40_9BACT</name>
<evidence type="ECO:0000256" key="2">
    <source>
        <dbReference type="ARBA" id="ARBA00022692"/>
    </source>
</evidence>
<feature type="transmembrane region" description="Helical" evidence="5">
    <location>
        <begin position="91"/>
        <end position="112"/>
    </location>
</feature>
<dbReference type="AlphaFoldDB" id="A0A412GU40"/>
<organism evidence="6 7">
    <name type="scientific">Phocaeicola coprocola</name>
    <dbReference type="NCBI Taxonomy" id="310298"/>
    <lineage>
        <taxon>Bacteria</taxon>
        <taxon>Pseudomonadati</taxon>
        <taxon>Bacteroidota</taxon>
        <taxon>Bacteroidia</taxon>
        <taxon>Bacteroidales</taxon>
        <taxon>Bacteroidaceae</taxon>
        <taxon>Phocaeicola</taxon>
    </lineage>
</organism>
<proteinExistence type="inferred from homology"/>
<evidence type="ECO:0000256" key="1">
    <source>
        <dbReference type="ARBA" id="ARBA00004141"/>
    </source>
</evidence>
<dbReference type="GO" id="GO:0009977">
    <property type="term" value="F:proton motive force dependent protein transmembrane transporter activity"/>
    <property type="evidence" value="ECO:0007669"/>
    <property type="project" value="TreeGrafter"/>
</dbReference>
<keyword evidence="3 5" id="KW-1133">Transmembrane helix</keyword>
<dbReference type="NCBIfam" id="TIGR00945">
    <property type="entry name" value="tatC"/>
    <property type="match status" value="1"/>
</dbReference>
<evidence type="ECO:0000313" key="7">
    <source>
        <dbReference type="Proteomes" id="UP000285864"/>
    </source>
</evidence>
<dbReference type="RefSeq" id="WP_118483583.1">
    <property type="nucleotide sequence ID" value="NZ_QRUU01000013.1"/>
</dbReference>
<comment type="caution">
    <text evidence="6">The sequence shown here is derived from an EMBL/GenBank/DDBJ whole genome shotgun (WGS) entry which is preliminary data.</text>
</comment>
<dbReference type="GO" id="GO:0033281">
    <property type="term" value="C:TAT protein transport complex"/>
    <property type="evidence" value="ECO:0007669"/>
    <property type="project" value="UniProtKB-UniRule"/>
</dbReference>
<keyword evidence="4 5" id="KW-0472">Membrane</keyword>
<keyword evidence="7" id="KW-1185">Reference proteome</keyword>
<comment type="similarity">
    <text evidence="5">Belongs to the TatC family.</text>
</comment>
<dbReference type="Proteomes" id="UP000285864">
    <property type="component" value="Unassembled WGS sequence"/>
</dbReference>
<feature type="transmembrane region" description="Helical" evidence="5">
    <location>
        <begin position="215"/>
        <end position="231"/>
    </location>
</feature>
<feature type="transmembrane region" description="Helical" evidence="5">
    <location>
        <begin position="133"/>
        <end position="161"/>
    </location>
</feature>
<feature type="transmembrane region" description="Helical" evidence="5">
    <location>
        <begin position="181"/>
        <end position="203"/>
    </location>
</feature>
<dbReference type="PANTHER" id="PTHR30371">
    <property type="entry name" value="SEC-INDEPENDENT PROTEIN TRANSLOCASE PROTEIN TATC"/>
    <property type="match status" value="1"/>
</dbReference>
<evidence type="ECO:0000313" key="6">
    <source>
        <dbReference type="EMBL" id="RGR98293.1"/>
    </source>
</evidence>
<comment type="function">
    <text evidence="5">Part of the twin-arginine translocation (Tat) system that transports large folded proteins containing a characteristic twin-arginine motif in their signal peptide across membranes.</text>
</comment>
<keyword evidence="2 5" id="KW-0812">Transmembrane</keyword>
<feature type="transmembrane region" description="Helical" evidence="5">
    <location>
        <begin position="21"/>
        <end position="39"/>
    </location>
</feature>
<dbReference type="GO" id="GO:0065002">
    <property type="term" value="P:intracellular protein transmembrane transport"/>
    <property type="evidence" value="ECO:0007669"/>
    <property type="project" value="TreeGrafter"/>
</dbReference>
<dbReference type="HAMAP" id="MF_00902">
    <property type="entry name" value="TatC"/>
    <property type="match status" value="1"/>
</dbReference>
<reference evidence="6 7" key="1">
    <citation type="submission" date="2018-08" db="EMBL/GenBank/DDBJ databases">
        <title>A genome reference for cultivated species of the human gut microbiota.</title>
        <authorList>
            <person name="Zou Y."/>
            <person name="Xue W."/>
            <person name="Luo G."/>
        </authorList>
    </citation>
    <scope>NUCLEOTIDE SEQUENCE [LARGE SCALE GENOMIC DNA]</scope>
    <source>
        <strain evidence="6 7">AF24-2</strain>
    </source>
</reference>
<keyword evidence="5" id="KW-0813">Transport</keyword>
<dbReference type="InterPro" id="IPR002033">
    <property type="entry name" value="TatC"/>
</dbReference>
<gene>
    <name evidence="5 6" type="primary">tatC</name>
    <name evidence="6" type="ORF">DWY20_04800</name>
</gene>
<dbReference type="GO" id="GO:0043953">
    <property type="term" value="P:protein transport by the Tat complex"/>
    <property type="evidence" value="ECO:0007669"/>
    <property type="project" value="UniProtKB-UniRule"/>
</dbReference>